<keyword evidence="1 5" id="KW-0479">Metal-binding</keyword>
<feature type="domain" description="C3H1-type" evidence="7">
    <location>
        <begin position="270"/>
        <end position="298"/>
    </location>
</feature>
<evidence type="ECO:0000256" key="5">
    <source>
        <dbReference type="PROSITE-ProRule" id="PRU00723"/>
    </source>
</evidence>
<dbReference type="GO" id="GO:0000956">
    <property type="term" value="P:nuclear-transcribed mRNA catabolic process"/>
    <property type="evidence" value="ECO:0007669"/>
    <property type="project" value="UniProtKB-ARBA"/>
</dbReference>
<dbReference type="GO" id="GO:0008270">
    <property type="term" value="F:zinc ion binding"/>
    <property type="evidence" value="ECO:0007669"/>
    <property type="project" value="UniProtKB-KW"/>
</dbReference>
<dbReference type="EMBL" id="BIMX01000007">
    <property type="protein sequence ID" value="GCE98911.1"/>
    <property type="molecule type" value="Genomic_DNA"/>
</dbReference>
<organism evidence="8 9">
    <name type="scientific">Zygosaccharomyces mellis</name>
    <dbReference type="NCBI Taxonomy" id="42258"/>
    <lineage>
        <taxon>Eukaryota</taxon>
        <taxon>Fungi</taxon>
        <taxon>Dikarya</taxon>
        <taxon>Ascomycota</taxon>
        <taxon>Saccharomycotina</taxon>
        <taxon>Saccharomycetes</taxon>
        <taxon>Saccharomycetales</taxon>
        <taxon>Saccharomycetaceae</taxon>
        <taxon>Zygosaccharomyces</taxon>
    </lineage>
</organism>
<comment type="caution">
    <text evidence="8">The sequence shown here is derived from an EMBL/GenBank/DDBJ whole genome shotgun (WGS) entry which is preliminary data.</text>
</comment>
<accession>A0A4C2E4K7</accession>
<gene>
    <name evidence="8" type="ORF">ZYGM_002592</name>
</gene>
<evidence type="ECO:0000256" key="6">
    <source>
        <dbReference type="SAM" id="MobiDB-lite"/>
    </source>
</evidence>
<sequence length="334" mass="37203">MEPVYHISNNSAWRATPIAAARKACPSIEKNDCRMMVVNNKNFWGNASVNSSSTGSSSVFSSDEGTYEQKVREIEDYYIRTLLNEDESEAEAEQEGADVIVDQEWNRSEASSVSSSPRKSPFTFELGGVGEKAIFDYGARPLLSGGYVNDNVDVVPDVKPSKKKLEVKINSEYAPKSDLPPLTTENLERLSLTSEKPTCKPTVHIKKTTRSGNNNSDGSVSSSSRENTNSGLYKTELCESFTTKGACRYGSKCQFAHGLSELKFRQFGNNFRTKPCINWTKLGYCPYGKRCCFKHGSDQDIKIYLKAGTYLSNTEKEPKKNLHANVKALQKITW</sequence>
<dbReference type="InterPro" id="IPR036855">
    <property type="entry name" value="Znf_CCCH_sf"/>
</dbReference>
<dbReference type="Gene3D" id="4.10.1000.10">
    <property type="entry name" value="Zinc finger, CCCH-type"/>
    <property type="match status" value="2"/>
</dbReference>
<dbReference type="AlphaFoldDB" id="A0A4C2E4K7"/>
<feature type="compositionally biased region" description="Low complexity" evidence="6">
    <location>
        <begin position="211"/>
        <end position="224"/>
    </location>
</feature>
<dbReference type="GO" id="GO:0006879">
    <property type="term" value="P:intracellular iron ion homeostasis"/>
    <property type="evidence" value="ECO:0007669"/>
    <property type="project" value="UniProtKB-ARBA"/>
</dbReference>
<evidence type="ECO:0000256" key="1">
    <source>
        <dbReference type="ARBA" id="ARBA00022723"/>
    </source>
</evidence>
<dbReference type="SMART" id="SM00356">
    <property type="entry name" value="ZnF_C3H1"/>
    <property type="match status" value="2"/>
</dbReference>
<evidence type="ECO:0000256" key="3">
    <source>
        <dbReference type="ARBA" id="ARBA00022771"/>
    </source>
</evidence>
<dbReference type="SUPFAM" id="SSF90229">
    <property type="entry name" value="CCCH zinc finger"/>
    <property type="match status" value="2"/>
</dbReference>
<feature type="domain" description="C3H1-type" evidence="7">
    <location>
        <begin position="232"/>
        <end position="260"/>
    </location>
</feature>
<evidence type="ECO:0000259" key="7">
    <source>
        <dbReference type="PROSITE" id="PS50103"/>
    </source>
</evidence>
<keyword evidence="4 5" id="KW-0862">Zinc</keyword>
<evidence type="ECO:0000313" key="8">
    <source>
        <dbReference type="EMBL" id="GCE98911.1"/>
    </source>
</evidence>
<keyword evidence="2" id="KW-0677">Repeat</keyword>
<dbReference type="GO" id="GO:0003729">
    <property type="term" value="F:mRNA binding"/>
    <property type="evidence" value="ECO:0007669"/>
    <property type="project" value="InterPro"/>
</dbReference>
<feature type="zinc finger region" description="C3H1-type" evidence="5">
    <location>
        <begin position="270"/>
        <end position="298"/>
    </location>
</feature>
<proteinExistence type="predicted"/>
<evidence type="ECO:0000256" key="4">
    <source>
        <dbReference type="ARBA" id="ARBA00022833"/>
    </source>
</evidence>
<dbReference type="Pfam" id="PF00642">
    <property type="entry name" value="zf-CCCH"/>
    <property type="match status" value="2"/>
</dbReference>
<feature type="zinc finger region" description="C3H1-type" evidence="5">
    <location>
        <begin position="232"/>
        <end position="260"/>
    </location>
</feature>
<dbReference type="InterPro" id="IPR000571">
    <property type="entry name" value="Znf_CCCH"/>
</dbReference>
<dbReference type="OrthoDB" id="410307at2759"/>
<name>A0A4C2E4K7_9SACH</name>
<dbReference type="PANTHER" id="PTHR12547:SF18">
    <property type="entry name" value="PROTEIN TIS11"/>
    <property type="match status" value="1"/>
</dbReference>
<dbReference type="FunFam" id="4.10.1000.10:FF:000018">
    <property type="entry name" value="Zinc finger protein"/>
    <property type="match status" value="1"/>
</dbReference>
<dbReference type="Proteomes" id="UP000301737">
    <property type="component" value="Unassembled WGS sequence"/>
</dbReference>
<dbReference type="PROSITE" id="PS50103">
    <property type="entry name" value="ZF_C3H1"/>
    <property type="match status" value="2"/>
</dbReference>
<feature type="region of interest" description="Disordered" evidence="6">
    <location>
        <begin position="201"/>
        <end position="229"/>
    </location>
</feature>
<dbReference type="PANTHER" id="PTHR12547">
    <property type="entry name" value="CCCH ZINC FINGER/TIS11-RELATED"/>
    <property type="match status" value="1"/>
</dbReference>
<evidence type="ECO:0000313" key="9">
    <source>
        <dbReference type="Proteomes" id="UP000301737"/>
    </source>
</evidence>
<dbReference type="InterPro" id="IPR045877">
    <property type="entry name" value="ZFP36-like"/>
</dbReference>
<reference evidence="8 9" key="1">
    <citation type="submission" date="2019-01" db="EMBL/GenBank/DDBJ databases">
        <title>Draft Genome Sequencing of Zygosaccharomyces mellis Ca-7.</title>
        <authorList>
            <person name="Shiwa Y."/>
            <person name="Kanesaki Y."/>
            <person name="Ishige T."/>
            <person name="Mura K."/>
            <person name="Hori T."/>
            <person name="Tamura T."/>
        </authorList>
    </citation>
    <scope>NUCLEOTIDE SEQUENCE [LARGE SCALE GENOMIC DNA]</scope>
    <source>
        <strain evidence="8 9">Ca-7</strain>
    </source>
</reference>
<dbReference type="FunFam" id="4.10.1000.10:FF:000001">
    <property type="entry name" value="zinc finger CCCH domain-containing protein 15-like"/>
    <property type="match status" value="1"/>
</dbReference>
<keyword evidence="3 5" id="KW-0863">Zinc-finger</keyword>
<evidence type="ECO:0000256" key="2">
    <source>
        <dbReference type="ARBA" id="ARBA00022737"/>
    </source>
</evidence>
<protein>
    <recommendedName>
        <fullName evidence="7">C3H1-type domain-containing protein</fullName>
    </recommendedName>
</protein>
<keyword evidence="9" id="KW-1185">Reference proteome</keyword>